<reference evidence="1 2" key="1">
    <citation type="submission" date="2018-07" db="EMBL/GenBank/DDBJ databases">
        <title>Genomic Encyclopedia of Type Strains, Phase IV (KMG-IV): sequencing the most valuable type-strain genomes for metagenomic binning, comparative biology and taxonomic classification.</title>
        <authorList>
            <person name="Goeker M."/>
        </authorList>
    </citation>
    <scope>NUCLEOTIDE SEQUENCE [LARGE SCALE GENOMIC DNA]</scope>
    <source>
        <strain evidence="1 2">DSM 21410</strain>
    </source>
</reference>
<proteinExistence type="predicted"/>
<accession>A0A369A758</accession>
<dbReference type="Pfam" id="PF14109">
    <property type="entry name" value="GldH_lipo"/>
    <property type="match status" value="1"/>
</dbReference>
<dbReference type="Proteomes" id="UP000253517">
    <property type="component" value="Unassembled WGS sequence"/>
</dbReference>
<organism evidence="1 2">
    <name type="scientific">Schleiferia thermophila</name>
    <dbReference type="NCBI Taxonomy" id="884107"/>
    <lineage>
        <taxon>Bacteria</taxon>
        <taxon>Pseudomonadati</taxon>
        <taxon>Bacteroidota</taxon>
        <taxon>Flavobacteriia</taxon>
        <taxon>Flavobacteriales</taxon>
        <taxon>Schleiferiaceae</taxon>
        <taxon>Schleiferia</taxon>
    </lineage>
</organism>
<dbReference type="AlphaFoldDB" id="A0A369A758"/>
<sequence length="185" mass="21183">MSRFSGLLYRFRFSKSYASVRCAFASVRCALLKLTTGIAVYAWLTACSEGNIFHFEIKDLGGTFLTDSVAEFKFLADDTNKVYRIKSVLFYTNEYPYSNLYVKRDIYFEGVLEYSDTANYILFDDMGKMTGKGYSGVKKLENTIGRGPLRFSNTGYYTVELRHIMRQDTLPGIEKIGILITEENQ</sequence>
<keyword evidence="2" id="KW-1185">Reference proteome</keyword>
<name>A0A369A758_9FLAO</name>
<evidence type="ECO:0000313" key="2">
    <source>
        <dbReference type="Proteomes" id="UP000253517"/>
    </source>
</evidence>
<dbReference type="EMBL" id="QPJS01000003">
    <property type="protein sequence ID" value="RCX03264.1"/>
    <property type="molecule type" value="Genomic_DNA"/>
</dbReference>
<comment type="caution">
    <text evidence="1">The sequence shown here is derived from an EMBL/GenBank/DDBJ whole genome shotgun (WGS) entry which is preliminary data.</text>
</comment>
<evidence type="ECO:0000313" key="1">
    <source>
        <dbReference type="EMBL" id="RCX03264.1"/>
    </source>
</evidence>
<protein>
    <submittedName>
        <fullName evidence="1">Protein involved in gliding motility GldH</fullName>
    </submittedName>
</protein>
<dbReference type="InterPro" id="IPR020018">
    <property type="entry name" value="Motility-assoc_lipoprot_GldH"/>
</dbReference>
<gene>
    <name evidence="1" type="ORF">DES35_103146</name>
</gene>